<protein>
    <submittedName>
        <fullName evidence="2">Metal dependent phosphohydrolase</fullName>
    </submittedName>
</protein>
<dbReference type="STRING" id="649639.Bcell_4130"/>
<dbReference type="FunFam" id="1.10.3210.10:FF:000014">
    <property type="entry name" value="HD domain-containing protein"/>
    <property type="match status" value="1"/>
</dbReference>
<dbReference type="InterPro" id="IPR050135">
    <property type="entry name" value="dGTPase-like"/>
</dbReference>
<dbReference type="GO" id="GO:0008832">
    <property type="term" value="F:dGTPase activity"/>
    <property type="evidence" value="ECO:0007669"/>
    <property type="project" value="TreeGrafter"/>
</dbReference>
<organism evidence="2 3">
    <name type="scientific">Evansella cellulosilytica (strain ATCC 21833 / DSM 2522 / FERM P-1141 / JCM 9156 / N-4)</name>
    <name type="common">Bacillus cellulosilyticus</name>
    <dbReference type="NCBI Taxonomy" id="649639"/>
    <lineage>
        <taxon>Bacteria</taxon>
        <taxon>Bacillati</taxon>
        <taxon>Bacillota</taxon>
        <taxon>Bacilli</taxon>
        <taxon>Bacillales</taxon>
        <taxon>Bacillaceae</taxon>
        <taxon>Evansella</taxon>
    </lineage>
</organism>
<evidence type="ECO:0000259" key="1">
    <source>
        <dbReference type="PROSITE" id="PS51831"/>
    </source>
</evidence>
<dbReference type="Pfam" id="PF01966">
    <property type="entry name" value="HD"/>
    <property type="match status" value="1"/>
</dbReference>
<dbReference type="Proteomes" id="UP000001401">
    <property type="component" value="Chromosome"/>
</dbReference>
<keyword evidence="3" id="KW-1185">Reference proteome</keyword>
<dbReference type="PROSITE" id="PS51831">
    <property type="entry name" value="HD"/>
    <property type="match status" value="1"/>
</dbReference>
<dbReference type="CDD" id="cd00077">
    <property type="entry name" value="HDc"/>
    <property type="match status" value="1"/>
</dbReference>
<dbReference type="KEGG" id="bco:Bcell_4130"/>
<gene>
    <name evidence="2" type="ordered locus">Bcell_4130</name>
</gene>
<evidence type="ECO:0000313" key="2">
    <source>
        <dbReference type="EMBL" id="ADU32357.1"/>
    </source>
</evidence>
<feature type="domain" description="HD" evidence="1">
    <location>
        <begin position="61"/>
        <end position="177"/>
    </location>
</feature>
<sequence>MTGRFGRLEEEKVFKDPVHRYIHVRDELIWELIGTREFQRLRRVRQLGTTYLTFHGAEHTRFNHSLGVYEIMRRIVENMEEREHWDSEERLVCLSAALLHDIGHGPFSHSFEKVFHTDHEEWTRKIILGDTEVHKVLLKMGQDFPKKVADVIAKTYPNKLVVSLISSQIDADRMDYLLRDAFYTGVSYGHFDMERLLRVMRPMEDSAVFKHSGMHAVEDYIMSRYQMYWQVYFHPVTRSAEVILSKILHRAKHLYEQNYQFKDKPKHFISLFSGSITLEDYLKLDESIILYYFQEWQDEADAILKDLCQRFMDRRLFKYVECDPSAQMKIWTELNQLFIKIGLDPTYYLVIDSSSDLPYDFYRPGEEEERLPIHLLKPTGELRELSRESDVVEAISGKKRTDHKLYFPKDILENDTTFAEEKKRILELLMAQEG</sequence>
<proteinExistence type="predicted"/>
<name>E6TY38_EVAC2</name>
<evidence type="ECO:0000313" key="3">
    <source>
        <dbReference type="Proteomes" id="UP000001401"/>
    </source>
</evidence>
<dbReference type="EMBL" id="CP002394">
    <property type="protein sequence ID" value="ADU32357.1"/>
    <property type="molecule type" value="Genomic_DNA"/>
</dbReference>
<dbReference type="InterPro" id="IPR045509">
    <property type="entry name" value="HD_assoc_2"/>
</dbReference>
<accession>E6TY38</accession>
<dbReference type="HOGENOM" id="CLU_026821_0_0_9"/>
<dbReference type="AlphaFoldDB" id="E6TY38"/>
<dbReference type="InterPro" id="IPR003607">
    <property type="entry name" value="HD/PDEase_dom"/>
</dbReference>
<dbReference type="SMART" id="SM00471">
    <property type="entry name" value="HDc"/>
    <property type="match status" value="1"/>
</dbReference>
<keyword evidence="2" id="KW-0378">Hydrolase</keyword>
<dbReference type="InterPro" id="IPR006674">
    <property type="entry name" value="HD_domain"/>
</dbReference>
<dbReference type="Gene3D" id="1.10.3210.10">
    <property type="entry name" value="Hypothetical protein af1432"/>
    <property type="match status" value="1"/>
</dbReference>
<dbReference type="SUPFAM" id="SSF109604">
    <property type="entry name" value="HD-domain/PDEase-like"/>
    <property type="match status" value="1"/>
</dbReference>
<dbReference type="eggNOG" id="COG1078">
    <property type="taxonomic scope" value="Bacteria"/>
</dbReference>
<dbReference type="PANTHER" id="PTHR11373:SF4">
    <property type="entry name" value="DEOXYNUCLEOSIDE TRIPHOSPHATE TRIPHOSPHOHYDROLASE SAMHD1"/>
    <property type="match status" value="1"/>
</dbReference>
<dbReference type="Pfam" id="PF19276">
    <property type="entry name" value="HD_assoc_2"/>
    <property type="match status" value="1"/>
</dbReference>
<reference evidence="2" key="1">
    <citation type="submission" date="2010-12" db="EMBL/GenBank/DDBJ databases">
        <title>Complete sequence of Bacillus cellulosilyticus DSM 2522.</title>
        <authorList>
            <consortium name="US DOE Joint Genome Institute"/>
            <person name="Lucas S."/>
            <person name="Copeland A."/>
            <person name="Lapidus A."/>
            <person name="Cheng J.-F."/>
            <person name="Bruce D."/>
            <person name="Goodwin L."/>
            <person name="Pitluck S."/>
            <person name="Chertkov O."/>
            <person name="Detter J.C."/>
            <person name="Han C."/>
            <person name="Tapia R."/>
            <person name="Land M."/>
            <person name="Hauser L."/>
            <person name="Jeffries C."/>
            <person name="Kyrpides N."/>
            <person name="Ivanova N."/>
            <person name="Mikhailova N."/>
            <person name="Brumm P."/>
            <person name="Mead D."/>
            <person name="Woyke T."/>
        </authorList>
    </citation>
    <scope>NUCLEOTIDE SEQUENCE [LARGE SCALE GENOMIC DNA]</scope>
    <source>
        <strain evidence="2">DSM 2522</strain>
    </source>
</reference>
<dbReference type="GO" id="GO:0006203">
    <property type="term" value="P:dGTP catabolic process"/>
    <property type="evidence" value="ECO:0007669"/>
    <property type="project" value="TreeGrafter"/>
</dbReference>
<dbReference type="PANTHER" id="PTHR11373">
    <property type="entry name" value="DEOXYNUCLEOSIDE TRIPHOSPHATE TRIPHOSPHOHYDROLASE"/>
    <property type="match status" value="1"/>
</dbReference>
<dbReference type="OrthoDB" id="9803619at2"/>